<protein>
    <recommendedName>
        <fullName evidence="2">histidine kinase</fullName>
        <ecNumber evidence="2">2.7.13.3</ecNumber>
    </recommendedName>
</protein>
<name>A0ABT2TYG0_9FIRM</name>
<evidence type="ECO:0000256" key="5">
    <source>
        <dbReference type="ARBA" id="ARBA00022777"/>
    </source>
</evidence>
<dbReference type="Proteomes" id="UP001652409">
    <property type="component" value="Unassembled WGS sequence"/>
</dbReference>
<accession>A0ABT2TYG0</accession>
<dbReference type="EMBL" id="JAOQJL010000065">
    <property type="protein sequence ID" value="MCU6767270.1"/>
    <property type="molecule type" value="Genomic_DNA"/>
</dbReference>
<comment type="caution">
    <text evidence="8">The sequence shown here is derived from an EMBL/GenBank/DDBJ whole genome shotgun (WGS) entry which is preliminary data.</text>
</comment>
<comment type="catalytic activity">
    <reaction evidence="1">
        <text>ATP + protein L-histidine = ADP + protein N-phospho-L-histidine.</text>
        <dbReference type="EC" id="2.7.13.3"/>
    </reaction>
</comment>
<evidence type="ECO:0000259" key="7">
    <source>
        <dbReference type="SMART" id="SM00388"/>
    </source>
</evidence>
<feature type="domain" description="Signal transduction histidine kinase dimerisation/phosphoacceptor" evidence="7">
    <location>
        <begin position="17"/>
        <end position="80"/>
    </location>
</feature>
<proteinExistence type="predicted"/>
<dbReference type="Gene3D" id="1.10.287.130">
    <property type="match status" value="1"/>
</dbReference>
<dbReference type="CDD" id="cd00082">
    <property type="entry name" value="HisKA"/>
    <property type="match status" value="1"/>
</dbReference>
<keyword evidence="6" id="KW-0902">Two-component regulatory system</keyword>
<reference evidence="8 9" key="1">
    <citation type="journal article" date="2021" name="ISME Commun">
        <title>Automated analysis of genomic sequences facilitates high-throughput and comprehensive description of bacteria.</title>
        <authorList>
            <person name="Hitch T.C.A."/>
        </authorList>
    </citation>
    <scope>NUCLEOTIDE SEQUENCE [LARGE SCALE GENOMIC DNA]</scope>
    <source>
        <strain evidence="8 9">Sanger_23</strain>
    </source>
</reference>
<keyword evidence="5" id="KW-0418">Kinase</keyword>
<organism evidence="8 9">
    <name type="scientific">Blautia ammoniilytica</name>
    <dbReference type="NCBI Taxonomy" id="2981782"/>
    <lineage>
        <taxon>Bacteria</taxon>
        <taxon>Bacillati</taxon>
        <taxon>Bacillota</taxon>
        <taxon>Clostridia</taxon>
        <taxon>Lachnospirales</taxon>
        <taxon>Lachnospiraceae</taxon>
        <taxon>Blautia</taxon>
    </lineage>
</organism>
<dbReference type="PANTHER" id="PTHR45453:SF1">
    <property type="entry name" value="PHOSPHATE REGULON SENSOR PROTEIN PHOR"/>
    <property type="match status" value="1"/>
</dbReference>
<dbReference type="Pfam" id="PF00512">
    <property type="entry name" value="HisKA"/>
    <property type="match status" value="1"/>
</dbReference>
<evidence type="ECO:0000256" key="6">
    <source>
        <dbReference type="ARBA" id="ARBA00023012"/>
    </source>
</evidence>
<dbReference type="SMART" id="SM00388">
    <property type="entry name" value="HisKA"/>
    <property type="match status" value="1"/>
</dbReference>
<sequence>MWELRREQLNLNHGNQELKVAVTNIFHDLRTPLTAICGYLDLLEQEESGDNVKKYLDVIRERTDTMRSLTEELFSCSLLAIQDEKLHIEQICINDTLEQSIAGFYGVLINKRILPDIQMSEIRVMRQLDKEAVRRSLQNILMQFATKLNISSWNE</sequence>
<dbReference type="InterPro" id="IPR036097">
    <property type="entry name" value="HisK_dim/P_sf"/>
</dbReference>
<evidence type="ECO:0000256" key="2">
    <source>
        <dbReference type="ARBA" id="ARBA00012438"/>
    </source>
</evidence>
<dbReference type="SUPFAM" id="SSF47384">
    <property type="entry name" value="Homodimeric domain of signal transducing histidine kinase"/>
    <property type="match status" value="1"/>
</dbReference>
<dbReference type="PANTHER" id="PTHR45453">
    <property type="entry name" value="PHOSPHATE REGULON SENSOR PROTEIN PHOR"/>
    <property type="match status" value="1"/>
</dbReference>
<dbReference type="RefSeq" id="WP_262583408.1">
    <property type="nucleotide sequence ID" value="NZ_JAOQJL010000065.1"/>
</dbReference>
<evidence type="ECO:0000256" key="3">
    <source>
        <dbReference type="ARBA" id="ARBA00022553"/>
    </source>
</evidence>
<dbReference type="InterPro" id="IPR003661">
    <property type="entry name" value="HisK_dim/P_dom"/>
</dbReference>
<dbReference type="EC" id="2.7.13.3" evidence="2"/>
<evidence type="ECO:0000313" key="8">
    <source>
        <dbReference type="EMBL" id="MCU6767270.1"/>
    </source>
</evidence>
<keyword evidence="9" id="KW-1185">Reference proteome</keyword>
<evidence type="ECO:0000256" key="1">
    <source>
        <dbReference type="ARBA" id="ARBA00000085"/>
    </source>
</evidence>
<gene>
    <name evidence="8" type="ORF">OCV61_18095</name>
</gene>
<keyword evidence="4" id="KW-0808">Transferase</keyword>
<keyword evidence="3" id="KW-0597">Phosphoprotein</keyword>
<evidence type="ECO:0000313" key="9">
    <source>
        <dbReference type="Proteomes" id="UP001652409"/>
    </source>
</evidence>
<dbReference type="InterPro" id="IPR050351">
    <property type="entry name" value="BphY/WalK/GraS-like"/>
</dbReference>
<evidence type="ECO:0000256" key="4">
    <source>
        <dbReference type="ARBA" id="ARBA00022679"/>
    </source>
</evidence>